<dbReference type="STRING" id="105984.A0A427Y413"/>
<evidence type="ECO:0000256" key="3">
    <source>
        <dbReference type="ARBA" id="ARBA00022776"/>
    </source>
</evidence>
<feature type="repeat" description="TPR" evidence="7">
    <location>
        <begin position="363"/>
        <end position="396"/>
    </location>
</feature>
<dbReference type="GeneID" id="39588543"/>
<evidence type="ECO:0000256" key="7">
    <source>
        <dbReference type="PROSITE-ProRule" id="PRU00339"/>
    </source>
</evidence>
<sequence>MPSPSPAAKVQMAHDLRSTIRELKDRGLLVAAKWANELLLALPKEHRTAPYLPFSPPQHQVGLSTPPRAPRPSVAASEFMPSPPRFDMEVFPTNAEAGPSRARTRHGIELEEEDDVLDEDEFQLAKSYFDIHELDRVVHTLKNARGSRARFLKYYAAFLSADRKAQESLHHFLDTKQERLALFPALSTILADIGDDTEPYLMYLRGMVHMRLEQRDEAIACFVRSIRDRPYNWSCWSQLAQLVDSADKFIELKEQLPSSPMLTFFAIAVMLDLHTATDLVMTMISELQETFPNSVHLKAQKALVYYHMRDFQTAEKEFDEVQAADPFRMEEVDIYSNMLYVMDKRAKLGKLAHEYAEIDRNRPEVCCLIGNYYSSRADHTKAITYFRRALMFNREYLTAWTLMGHEFVELKNSHAAIEAYRKAIDINAKDYRAWYGLGQAYEILDMPMYAIEYYNQATSLRPYDCRMWTALATVYEGLGRLSDAIAAHTRALLGADRQQTPQILTKLANLHTTLDASRGRASAEGTGYHRKLLALGAKDGREVEELAASYIAVAEWEMRAGSASGDWALAATYLEKVAQSNALQRDKAEELIRELRMREARA</sequence>
<dbReference type="Pfam" id="PF13414">
    <property type="entry name" value="TPR_11"/>
    <property type="match status" value="1"/>
</dbReference>
<evidence type="ECO:0000256" key="2">
    <source>
        <dbReference type="ARBA" id="ARBA00022737"/>
    </source>
</evidence>
<feature type="repeat" description="TPR" evidence="7">
    <location>
        <begin position="431"/>
        <end position="464"/>
    </location>
</feature>
<dbReference type="InterPro" id="IPR019734">
    <property type="entry name" value="TPR_rpt"/>
</dbReference>
<organism evidence="10 11">
    <name type="scientific">Apiotrichum porosum</name>
    <dbReference type="NCBI Taxonomy" id="105984"/>
    <lineage>
        <taxon>Eukaryota</taxon>
        <taxon>Fungi</taxon>
        <taxon>Dikarya</taxon>
        <taxon>Basidiomycota</taxon>
        <taxon>Agaricomycotina</taxon>
        <taxon>Tremellomycetes</taxon>
        <taxon>Trichosporonales</taxon>
        <taxon>Trichosporonaceae</taxon>
        <taxon>Apiotrichum</taxon>
    </lineage>
</organism>
<proteinExistence type="predicted"/>
<keyword evidence="4" id="KW-0833">Ubl conjugation pathway</keyword>
<keyword evidence="1" id="KW-0132">Cell division</keyword>
<keyword evidence="11" id="KW-1185">Reference proteome</keyword>
<evidence type="ECO:0000259" key="9">
    <source>
        <dbReference type="Pfam" id="PF04049"/>
    </source>
</evidence>
<keyword evidence="2" id="KW-0677">Repeat</keyword>
<dbReference type="InterPro" id="IPR007192">
    <property type="entry name" value="APC8"/>
</dbReference>
<dbReference type="GO" id="GO:0051301">
    <property type="term" value="P:cell division"/>
    <property type="evidence" value="ECO:0007669"/>
    <property type="project" value="UniProtKB-KW"/>
</dbReference>
<evidence type="ECO:0000313" key="11">
    <source>
        <dbReference type="Proteomes" id="UP000279236"/>
    </source>
</evidence>
<keyword evidence="3" id="KW-0498">Mitosis</keyword>
<feature type="region of interest" description="Disordered" evidence="8">
    <location>
        <begin position="51"/>
        <end position="82"/>
    </location>
</feature>
<feature type="repeat" description="TPR" evidence="7">
    <location>
        <begin position="199"/>
        <end position="232"/>
    </location>
</feature>
<evidence type="ECO:0000256" key="4">
    <source>
        <dbReference type="ARBA" id="ARBA00022786"/>
    </source>
</evidence>
<dbReference type="PANTHER" id="PTHR12558:SF10">
    <property type="entry name" value="CELL DIVISION CYCLE PROTEIN 23 HOMOLOG"/>
    <property type="match status" value="1"/>
</dbReference>
<accession>A0A427Y413</accession>
<dbReference type="PANTHER" id="PTHR12558">
    <property type="entry name" value="CELL DIVISION CYCLE 16,23,27"/>
    <property type="match status" value="1"/>
</dbReference>
<evidence type="ECO:0000256" key="5">
    <source>
        <dbReference type="ARBA" id="ARBA00022803"/>
    </source>
</evidence>
<dbReference type="GO" id="GO:0045842">
    <property type="term" value="P:positive regulation of mitotic metaphase/anaphase transition"/>
    <property type="evidence" value="ECO:0007669"/>
    <property type="project" value="TreeGrafter"/>
</dbReference>
<evidence type="ECO:0000256" key="1">
    <source>
        <dbReference type="ARBA" id="ARBA00022618"/>
    </source>
</evidence>
<evidence type="ECO:0000256" key="6">
    <source>
        <dbReference type="ARBA" id="ARBA00023306"/>
    </source>
</evidence>
<keyword evidence="5 7" id="KW-0802">TPR repeat</keyword>
<dbReference type="AlphaFoldDB" id="A0A427Y413"/>
<name>A0A427Y413_9TREE</name>
<dbReference type="GO" id="GO:0016567">
    <property type="term" value="P:protein ubiquitination"/>
    <property type="evidence" value="ECO:0007669"/>
    <property type="project" value="TreeGrafter"/>
</dbReference>
<dbReference type="OrthoDB" id="10262026at2759"/>
<comment type="caution">
    <text evidence="10">The sequence shown here is derived from an EMBL/GenBank/DDBJ whole genome shotgun (WGS) entry which is preliminary data.</text>
</comment>
<dbReference type="Pfam" id="PF04049">
    <property type="entry name" value="ANAPC8"/>
    <property type="match status" value="1"/>
</dbReference>
<dbReference type="Proteomes" id="UP000279236">
    <property type="component" value="Unassembled WGS sequence"/>
</dbReference>
<feature type="repeat" description="TPR" evidence="7">
    <location>
        <begin position="397"/>
        <end position="430"/>
    </location>
</feature>
<dbReference type="RefSeq" id="XP_028478605.1">
    <property type="nucleotide sequence ID" value="XM_028619633.1"/>
</dbReference>
<dbReference type="GO" id="GO:0031145">
    <property type="term" value="P:anaphase-promoting complex-dependent catabolic process"/>
    <property type="evidence" value="ECO:0007669"/>
    <property type="project" value="TreeGrafter"/>
</dbReference>
<dbReference type="Gene3D" id="1.25.40.10">
    <property type="entry name" value="Tetratricopeptide repeat domain"/>
    <property type="match status" value="2"/>
</dbReference>
<feature type="domain" description="Cdc23" evidence="9">
    <location>
        <begin position="12"/>
        <end position="302"/>
    </location>
</feature>
<dbReference type="GO" id="GO:0005680">
    <property type="term" value="C:anaphase-promoting complex"/>
    <property type="evidence" value="ECO:0007669"/>
    <property type="project" value="InterPro"/>
</dbReference>
<dbReference type="SMART" id="SM00028">
    <property type="entry name" value="TPR"/>
    <property type="match status" value="6"/>
</dbReference>
<reference evidence="10 11" key="1">
    <citation type="submission" date="2018-11" db="EMBL/GenBank/DDBJ databases">
        <title>Genome sequence of Apiotrichum porosum DSM 27194.</title>
        <authorList>
            <person name="Aliyu H."/>
            <person name="Gorte O."/>
            <person name="Ochsenreither K."/>
        </authorList>
    </citation>
    <scope>NUCLEOTIDE SEQUENCE [LARGE SCALE GENOMIC DNA]</scope>
    <source>
        <strain evidence="10 11">DSM 27194</strain>
    </source>
</reference>
<dbReference type="PROSITE" id="PS50005">
    <property type="entry name" value="TPR"/>
    <property type="match status" value="4"/>
</dbReference>
<evidence type="ECO:0000313" key="10">
    <source>
        <dbReference type="EMBL" id="RSH85820.1"/>
    </source>
</evidence>
<protein>
    <submittedName>
        <fullName evidence="10">Anaphase-promoting complex subunit 23</fullName>
    </submittedName>
</protein>
<dbReference type="SUPFAM" id="SSF48452">
    <property type="entry name" value="TPR-like"/>
    <property type="match status" value="2"/>
</dbReference>
<dbReference type="Pfam" id="PF13181">
    <property type="entry name" value="TPR_8"/>
    <property type="match status" value="1"/>
</dbReference>
<keyword evidence="6" id="KW-0131">Cell cycle</keyword>
<evidence type="ECO:0000256" key="8">
    <source>
        <dbReference type="SAM" id="MobiDB-lite"/>
    </source>
</evidence>
<dbReference type="EMBL" id="RSCE01000002">
    <property type="protein sequence ID" value="RSH85820.1"/>
    <property type="molecule type" value="Genomic_DNA"/>
</dbReference>
<dbReference type="InterPro" id="IPR011990">
    <property type="entry name" value="TPR-like_helical_dom_sf"/>
</dbReference>
<gene>
    <name evidence="10" type="primary">CDC23</name>
    <name evidence="10" type="ORF">EHS24_004000</name>
</gene>